<keyword evidence="1" id="KW-0812">Transmembrane</keyword>
<proteinExistence type="predicted"/>
<feature type="transmembrane region" description="Helical" evidence="1">
    <location>
        <begin position="14"/>
        <end position="36"/>
    </location>
</feature>
<dbReference type="Proteomes" id="UP000825258">
    <property type="component" value="Chromosome"/>
</dbReference>
<gene>
    <name evidence="2" type="ORF">KK2020170_07860</name>
</gene>
<sequence>MFSKEERPNYFETILKLFIILVVSVLVFVSPFLLYANYAATGLIMYFVALILLSPSVAFTYKNLIYFKKNEVKNALTSSKTYVGTLAILNCFVFFTIGFDTLLPTFWLGVFYFLTHLSVYFFFKGKLSLALTIFSEVLISLFLLINYYTVEKTTIEKYRYYINRSNSTIYLENNQYEAFFGIRVFWINPEVSNFNKIYYEIGEGVLGVKVVKAYNFKPKKAK</sequence>
<keyword evidence="1" id="KW-1133">Transmembrane helix</keyword>
<dbReference type="RefSeq" id="WP_221259519.1">
    <property type="nucleotide sequence ID" value="NZ_AP024749.1"/>
</dbReference>
<feature type="transmembrane region" description="Helical" evidence="1">
    <location>
        <begin position="81"/>
        <end position="99"/>
    </location>
</feature>
<feature type="transmembrane region" description="Helical" evidence="1">
    <location>
        <begin position="129"/>
        <end position="150"/>
    </location>
</feature>
<dbReference type="EMBL" id="AP024749">
    <property type="protein sequence ID" value="BCY27918.1"/>
    <property type="molecule type" value="Genomic_DNA"/>
</dbReference>
<keyword evidence="1" id="KW-0472">Membrane</keyword>
<evidence type="ECO:0000313" key="2">
    <source>
        <dbReference type="EMBL" id="BCY27918.1"/>
    </source>
</evidence>
<name>A0ABM7S457_9FLAO</name>
<protein>
    <submittedName>
        <fullName evidence="2">Uncharacterized protein</fullName>
    </submittedName>
</protein>
<accession>A0ABM7S457</accession>
<keyword evidence="3" id="KW-1185">Reference proteome</keyword>
<feature type="transmembrane region" description="Helical" evidence="1">
    <location>
        <begin position="43"/>
        <end position="61"/>
    </location>
</feature>
<reference evidence="2 3" key="1">
    <citation type="submission" date="2021-06" db="EMBL/GenBank/DDBJ databases">
        <title>Whole genome sequences of Flavobacterium sp. KK2020170 and assembly.</title>
        <authorList>
            <person name="Kitahara K."/>
            <person name="Miyoshi S."/>
            <person name="Uesaka K."/>
        </authorList>
    </citation>
    <scope>NUCLEOTIDE SEQUENCE [LARGE SCALE GENOMIC DNA]</scope>
    <source>
        <strain evidence="2 3">KK2020170</strain>
    </source>
</reference>
<evidence type="ECO:0000313" key="3">
    <source>
        <dbReference type="Proteomes" id="UP000825258"/>
    </source>
</evidence>
<evidence type="ECO:0000256" key="1">
    <source>
        <dbReference type="SAM" id="Phobius"/>
    </source>
</evidence>
<organism evidence="2 3">
    <name type="scientific">Flavobacterium okayamense</name>
    <dbReference type="NCBI Taxonomy" id="2830782"/>
    <lineage>
        <taxon>Bacteria</taxon>
        <taxon>Pseudomonadati</taxon>
        <taxon>Bacteroidota</taxon>
        <taxon>Flavobacteriia</taxon>
        <taxon>Flavobacteriales</taxon>
        <taxon>Flavobacteriaceae</taxon>
        <taxon>Flavobacterium</taxon>
    </lineage>
</organism>